<feature type="binding site" evidence="3">
    <location>
        <position position="179"/>
    </location>
    <ligand>
        <name>substrate</name>
    </ligand>
</feature>
<dbReference type="SUPFAM" id="SSF56784">
    <property type="entry name" value="HAD-like"/>
    <property type="match status" value="1"/>
</dbReference>
<dbReference type="Gene3D" id="3.40.50.1000">
    <property type="entry name" value="HAD superfamily/HAD-like"/>
    <property type="match status" value="2"/>
</dbReference>
<dbReference type="PIRSF" id="PIRSF000915">
    <property type="entry name" value="PGP-type_phosphatase"/>
    <property type="match status" value="1"/>
</dbReference>
<evidence type="ECO:0000256" key="1">
    <source>
        <dbReference type="PIRNR" id="PIRNR000915"/>
    </source>
</evidence>
<dbReference type="SFLD" id="SFLDS00003">
    <property type="entry name" value="Haloacid_Dehalogenase"/>
    <property type="match status" value="1"/>
</dbReference>
<keyword evidence="5" id="KW-0378">Hydrolase</keyword>
<dbReference type="InterPro" id="IPR006357">
    <property type="entry name" value="HAD-SF_hydro_IIA"/>
</dbReference>
<evidence type="ECO:0000313" key="5">
    <source>
        <dbReference type="EMBL" id="SMX54356.1"/>
    </source>
</evidence>
<dbReference type="Proteomes" id="UP000195514">
    <property type="component" value="Chromosome I"/>
</dbReference>
<feature type="binding site" evidence="4">
    <location>
        <position position="9"/>
    </location>
    <ligand>
        <name>Mg(2+)</name>
        <dbReference type="ChEBI" id="CHEBI:18420"/>
    </ligand>
</feature>
<dbReference type="RefSeq" id="WP_087862213.1">
    <property type="nucleotide sequence ID" value="NZ_LT859958.1"/>
</dbReference>
<dbReference type="PANTHER" id="PTHR19288">
    <property type="entry name" value="4-NITROPHENYLPHOSPHATASE-RELATED"/>
    <property type="match status" value="1"/>
</dbReference>
<evidence type="ECO:0000256" key="4">
    <source>
        <dbReference type="PIRSR" id="PIRSR000915-3"/>
    </source>
</evidence>
<sequence>MKNFLIDMDGVLVQGKTIIPGADVFIQKLIKQKRKFLLLTNNPIYTPRDLAHRLQEAGLQIHEKQIFTSALATAAFLHSQRPDGTAYVLGESGLTQAIHEIGYIITDINPDYVVLGETHAYHFEMIKKAIRLINMHGSRFIATNPDPSGPSEDGLVPACGAMAALIEKASGIAPFFVGKPNPLMMRTALNYLNVHSENTIMVGDRMDTDIVAGVTSGMETILVLSGVTELGEIEKYPYRPTHIKPSVAEIEPKDFDN</sequence>
<proteinExistence type="inferred from homology"/>
<dbReference type="CDD" id="cd07530">
    <property type="entry name" value="HAD_Pase_UmpH-like"/>
    <property type="match status" value="1"/>
</dbReference>
<dbReference type="KEGG" id="abat:CFX1CAM_1291"/>
<keyword evidence="6" id="KW-1185">Reference proteome</keyword>
<evidence type="ECO:0000256" key="2">
    <source>
        <dbReference type="PIRSR" id="PIRSR000915-1"/>
    </source>
</evidence>
<reference evidence="6" key="1">
    <citation type="submission" date="2017-05" db="EMBL/GenBank/DDBJ databases">
        <authorList>
            <person name="Kirkegaard R."/>
            <person name="Mcilroy J S."/>
        </authorList>
    </citation>
    <scope>NUCLEOTIDE SEQUENCE [LARGE SCALE GENOMIC DNA]</scope>
</reference>
<dbReference type="SFLD" id="SFLDG01139">
    <property type="entry name" value="C2.A:_Pyridoxal_Phosphate_Phos"/>
    <property type="match status" value="1"/>
</dbReference>
<dbReference type="NCBIfam" id="TIGR01460">
    <property type="entry name" value="HAD-SF-IIA"/>
    <property type="match status" value="1"/>
</dbReference>
<dbReference type="AlphaFoldDB" id="A0A1Y6K483"/>
<feature type="binding site" evidence="4">
    <location>
        <position position="204"/>
    </location>
    <ligand>
        <name>Mg(2+)</name>
        <dbReference type="ChEBI" id="CHEBI:18420"/>
    </ligand>
</feature>
<accession>A0A1Y6K483</accession>
<dbReference type="EC" id="3.1.3.5" evidence="5"/>
<feature type="active site" description="Proton donor" evidence="2">
    <location>
        <position position="9"/>
    </location>
</feature>
<dbReference type="EMBL" id="LT859958">
    <property type="protein sequence ID" value="SMX54356.1"/>
    <property type="molecule type" value="Genomic_DNA"/>
</dbReference>
<dbReference type="GO" id="GO:0005737">
    <property type="term" value="C:cytoplasm"/>
    <property type="evidence" value="ECO:0007669"/>
    <property type="project" value="TreeGrafter"/>
</dbReference>
<comment type="similarity">
    <text evidence="1">Belongs to the HAD-like hydrolase superfamily.</text>
</comment>
<feature type="binding site" evidence="4">
    <location>
        <position position="7"/>
    </location>
    <ligand>
        <name>Mg(2+)</name>
        <dbReference type="ChEBI" id="CHEBI:18420"/>
    </ligand>
</feature>
<dbReference type="Pfam" id="PF13344">
    <property type="entry name" value="Hydrolase_6"/>
    <property type="match status" value="1"/>
</dbReference>
<name>A0A1Y6K483_9CHLR</name>
<evidence type="ECO:0000313" key="6">
    <source>
        <dbReference type="Proteomes" id="UP000195514"/>
    </source>
</evidence>
<evidence type="ECO:0000256" key="3">
    <source>
        <dbReference type="PIRSR" id="PIRSR000915-2"/>
    </source>
</evidence>
<comment type="cofactor">
    <cofactor evidence="4">
        <name>Mg(2+)</name>
        <dbReference type="ChEBI" id="CHEBI:18420"/>
    </cofactor>
    <text evidence="4">Divalent metal ions. Mg(2+) is the most effective.</text>
</comment>
<keyword evidence="4" id="KW-0460">Magnesium</keyword>
<dbReference type="GO" id="GO:0008253">
    <property type="term" value="F:5'-nucleotidase activity"/>
    <property type="evidence" value="ECO:0007669"/>
    <property type="project" value="UniProtKB-EC"/>
</dbReference>
<keyword evidence="4" id="KW-0479">Metal-binding</keyword>
<gene>
    <name evidence="5" type="primary">nagD</name>
    <name evidence="5" type="ORF">CFX1CAM_1291</name>
</gene>
<dbReference type="OrthoDB" id="9810449at2"/>
<protein>
    <submittedName>
        <fullName evidence="5">Ribonucleotide monophosphatase NagD</fullName>
        <ecNumber evidence="5">3.1.3.5</ecNumber>
    </submittedName>
</protein>
<feature type="active site" description="Nucleophile" evidence="2">
    <location>
        <position position="7"/>
    </location>
</feature>
<dbReference type="InterPro" id="IPR036412">
    <property type="entry name" value="HAD-like_sf"/>
</dbReference>
<dbReference type="Pfam" id="PF13242">
    <property type="entry name" value="Hydrolase_like"/>
    <property type="match status" value="1"/>
</dbReference>
<dbReference type="InterPro" id="IPR023214">
    <property type="entry name" value="HAD_sf"/>
</dbReference>
<dbReference type="GO" id="GO:0046872">
    <property type="term" value="F:metal ion binding"/>
    <property type="evidence" value="ECO:0007669"/>
    <property type="project" value="UniProtKB-KW"/>
</dbReference>
<dbReference type="PANTHER" id="PTHR19288:SF46">
    <property type="entry name" value="HALOACID DEHALOGENASE-LIKE HYDROLASE DOMAIN-CONTAINING PROTEIN 2"/>
    <property type="match status" value="1"/>
</dbReference>
<organism evidence="5 6">
    <name type="scientific">Candidatus Brevifilum fermentans</name>
    <dbReference type="NCBI Taxonomy" id="1986204"/>
    <lineage>
        <taxon>Bacteria</taxon>
        <taxon>Bacillati</taxon>
        <taxon>Chloroflexota</taxon>
        <taxon>Anaerolineae</taxon>
        <taxon>Anaerolineales</taxon>
        <taxon>Anaerolineaceae</taxon>
        <taxon>Candidatus Brevifilum</taxon>
    </lineage>
</organism>